<sequence length="330" mass="36108">MRDPRRGVGAEAADAAGGGSGAGGTGGGGGDGGGAGHGGGGGDDEVLGSRFLHRELVRAWTDRNVFVLGQKASRVGPLSDPIYGEAFKVMVLLREMGEDGDVGRVVPFEDDYVDAVGRVFGMDGREKAALPSLEQAGRPQYVFQRLRHLVVNTVPALAKLEAPDFGTAPSAWDAAAVLNMIYIDERLDYERRANLLLRWGAMERLESLCLDLRGYSLPNTKYLFDEDIVRLASSLSEKGLSLLVIAGLRSYRYYGNPDPLTIEEVERGSWDARRKAWVDEERGRRINWWKMFKGAVRPGGRLVFVDKDGDDGNGWRPLRPVDRPRAMQGS</sequence>
<dbReference type="GeneID" id="11517402"/>
<feature type="region of interest" description="Disordered" evidence="1">
    <location>
        <begin position="1"/>
        <end position="42"/>
    </location>
</feature>
<organism evidence="2 3">
    <name type="scientific">Thermothielavioides terrestris (strain ATCC 38088 / NRRL 8126)</name>
    <name type="common">Thielavia terrestris</name>
    <dbReference type="NCBI Taxonomy" id="578455"/>
    <lineage>
        <taxon>Eukaryota</taxon>
        <taxon>Fungi</taxon>
        <taxon>Dikarya</taxon>
        <taxon>Ascomycota</taxon>
        <taxon>Pezizomycotina</taxon>
        <taxon>Sordariomycetes</taxon>
        <taxon>Sordariomycetidae</taxon>
        <taxon>Sordariales</taxon>
        <taxon>Chaetomiaceae</taxon>
        <taxon>Thermothielavioides</taxon>
        <taxon>Thermothielavioides terrestris</taxon>
    </lineage>
</organism>
<protein>
    <submittedName>
        <fullName evidence="2">Uncharacterized protein</fullName>
    </submittedName>
</protein>
<dbReference type="eggNOG" id="ENOG502T3Z2">
    <property type="taxonomic scope" value="Eukaryota"/>
</dbReference>
<dbReference type="OrthoDB" id="5104994at2759"/>
<evidence type="ECO:0000256" key="1">
    <source>
        <dbReference type="SAM" id="MobiDB-lite"/>
    </source>
</evidence>
<dbReference type="AlphaFoldDB" id="G2R4Q0"/>
<evidence type="ECO:0000313" key="2">
    <source>
        <dbReference type="EMBL" id="AEO66090.1"/>
    </source>
</evidence>
<accession>G2R4Q0</accession>
<dbReference type="Proteomes" id="UP000008181">
    <property type="component" value="Chromosome 2"/>
</dbReference>
<dbReference type="HOGENOM" id="CLU_842457_0_0_1"/>
<feature type="compositionally biased region" description="Gly residues" evidence="1">
    <location>
        <begin position="16"/>
        <end position="41"/>
    </location>
</feature>
<reference evidence="2 3" key="1">
    <citation type="journal article" date="2011" name="Nat. Biotechnol.">
        <title>Comparative genomic analysis of the thermophilic biomass-degrading fungi Myceliophthora thermophila and Thielavia terrestris.</title>
        <authorList>
            <person name="Berka R.M."/>
            <person name="Grigoriev I.V."/>
            <person name="Otillar R."/>
            <person name="Salamov A."/>
            <person name="Grimwood J."/>
            <person name="Reid I."/>
            <person name="Ishmael N."/>
            <person name="John T."/>
            <person name="Darmond C."/>
            <person name="Moisan M.-C."/>
            <person name="Henrissat B."/>
            <person name="Coutinho P.M."/>
            <person name="Lombard V."/>
            <person name="Natvig D.O."/>
            <person name="Lindquist E."/>
            <person name="Schmutz J."/>
            <person name="Lucas S."/>
            <person name="Harris P."/>
            <person name="Powlowski J."/>
            <person name="Bellemare A."/>
            <person name="Taylor D."/>
            <person name="Butler G."/>
            <person name="de Vries R.P."/>
            <person name="Allijn I.E."/>
            <person name="van den Brink J."/>
            <person name="Ushinsky S."/>
            <person name="Storms R."/>
            <person name="Powell A.J."/>
            <person name="Paulsen I.T."/>
            <person name="Elbourne L.D.H."/>
            <person name="Baker S.E."/>
            <person name="Magnuson J."/>
            <person name="LaBoissiere S."/>
            <person name="Clutterbuck A.J."/>
            <person name="Martinez D."/>
            <person name="Wogulis M."/>
            <person name="de Leon A.L."/>
            <person name="Rey M.W."/>
            <person name="Tsang A."/>
        </authorList>
    </citation>
    <scope>NUCLEOTIDE SEQUENCE [LARGE SCALE GENOMIC DNA]</scope>
    <source>
        <strain evidence="3">ATCC 38088 / NRRL 8126</strain>
    </source>
</reference>
<name>G2R4Q0_THETT</name>
<keyword evidence="3" id="KW-1185">Reference proteome</keyword>
<gene>
    <name evidence="2" type="ORF">THITE_2113919</name>
</gene>
<dbReference type="RefSeq" id="XP_003652426.1">
    <property type="nucleotide sequence ID" value="XM_003652378.1"/>
</dbReference>
<dbReference type="KEGG" id="ttt:THITE_2113919"/>
<evidence type="ECO:0000313" key="3">
    <source>
        <dbReference type="Proteomes" id="UP000008181"/>
    </source>
</evidence>
<proteinExistence type="predicted"/>
<dbReference type="EMBL" id="CP003010">
    <property type="protein sequence ID" value="AEO66090.1"/>
    <property type="molecule type" value="Genomic_DNA"/>
</dbReference>